<sequence length="567" mass="63844">MSTFLDSETFCPLQRRITDSVSGESNNGVTMNLHDSPDFSCSISEIDSTVEGKQEIVEIESDSVSESGDEKQEMIFSEIEEKQEIVGNESDFVSASGNEVQMKMIDPESFAGVEEMQKMIFPEEPESFLVFSVTKEEKDLSENEEESSSEVQDSGNNNNIQMDSDNKKLESISQTQNLVEVMGDLRSRENNLEILLDGKEKHYLVENELGSIPEAQTSGVKMVDFKNPGESTRNSSEIKEGFGILSQINEKHGMIEIEAQSAYGKQSSWDGYGNPTSEIKEMREMVKTDGQKMNVFMENEENVENSVQSEGKCETPVTHFHPVCVSRIGKDCGKNEIGFMALGKSSDKNEKNIIKQEMVLKKEKCSKRRGKGMKKVSEMSGKQNVIGLQNAKAQNASQNKGDGTKRSYSRTELQALRFMDGEKQGVTWKKIYLGLQPVVARQLDSMHQKQGCRNVDYRRNFGKKKEAGATHTLWNKSFDIWYDGCKREEGTACKSMHSEEWLKENCKSENVIFHKALNLNAQANDSLSDIYYLCKIPVNEKCLVLVNLDATSEEETFGILIIYCNCK</sequence>
<dbReference type="OrthoDB" id="912987at2759"/>
<dbReference type="Proteomes" id="UP000655225">
    <property type="component" value="Unassembled WGS sequence"/>
</dbReference>
<name>A0A834ZE76_TETSI</name>
<keyword evidence="3" id="KW-1185">Reference proteome</keyword>
<proteinExistence type="predicted"/>
<reference evidence="2 3" key="1">
    <citation type="submission" date="2020-04" db="EMBL/GenBank/DDBJ databases">
        <title>Plant Genome Project.</title>
        <authorList>
            <person name="Zhang R.-G."/>
        </authorList>
    </citation>
    <scope>NUCLEOTIDE SEQUENCE [LARGE SCALE GENOMIC DNA]</scope>
    <source>
        <strain evidence="2">YNK0</strain>
        <tissue evidence="2">Leaf</tissue>
    </source>
</reference>
<comment type="caution">
    <text evidence="2">The sequence shown here is derived from an EMBL/GenBank/DDBJ whole genome shotgun (WGS) entry which is preliminary data.</text>
</comment>
<dbReference type="AlphaFoldDB" id="A0A834ZE76"/>
<feature type="compositionally biased region" description="Polar residues" evidence="1">
    <location>
        <begin position="151"/>
        <end position="163"/>
    </location>
</feature>
<evidence type="ECO:0000313" key="3">
    <source>
        <dbReference type="Proteomes" id="UP000655225"/>
    </source>
</evidence>
<dbReference type="EMBL" id="JABCRI010000008">
    <property type="protein sequence ID" value="KAF8402261.1"/>
    <property type="molecule type" value="Genomic_DNA"/>
</dbReference>
<gene>
    <name evidence="2" type="ORF">HHK36_013213</name>
</gene>
<evidence type="ECO:0000313" key="2">
    <source>
        <dbReference type="EMBL" id="KAF8402261.1"/>
    </source>
</evidence>
<feature type="region of interest" description="Disordered" evidence="1">
    <location>
        <begin position="135"/>
        <end position="165"/>
    </location>
</feature>
<protein>
    <submittedName>
        <fullName evidence="2">Uncharacterized protein</fullName>
    </submittedName>
</protein>
<evidence type="ECO:0000256" key="1">
    <source>
        <dbReference type="SAM" id="MobiDB-lite"/>
    </source>
</evidence>
<accession>A0A834ZE76</accession>
<organism evidence="2 3">
    <name type="scientific">Tetracentron sinense</name>
    <name type="common">Spur-leaf</name>
    <dbReference type="NCBI Taxonomy" id="13715"/>
    <lineage>
        <taxon>Eukaryota</taxon>
        <taxon>Viridiplantae</taxon>
        <taxon>Streptophyta</taxon>
        <taxon>Embryophyta</taxon>
        <taxon>Tracheophyta</taxon>
        <taxon>Spermatophyta</taxon>
        <taxon>Magnoliopsida</taxon>
        <taxon>Trochodendrales</taxon>
        <taxon>Trochodendraceae</taxon>
        <taxon>Tetracentron</taxon>
    </lineage>
</organism>